<dbReference type="SUPFAM" id="SSF54980">
    <property type="entry name" value="EF-G C-terminal domain-like"/>
    <property type="match status" value="2"/>
</dbReference>
<dbReference type="SUPFAM" id="SSF52540">
    <property type="entry name" value="P-loop containing nucleoside triphosphate hydrolases"/>
    <property type="match status" value="1"/>
</dbReference>
<dbReference type="NCBIfam" id="TIGR00231">
    <property type="entry name" value="small_GTP"/>
    <property type="match status" value="1"/>
</dbReference>
<keyword evidence="3" id="KW-0699">rRNA-binding</keyword>
<evidence type="ECO:0000313" key="6">
    <source>
        <dbReference type="Proteomes" id="UP000295680"/>
    </source>
</evidence>
<dbReference type="InterPro" id="IPR005225">
    <property type="entry name" value="Small_GTP-bd"/>
</dbReference>
<dbReference type="CDD" id="cd03710">
    <property type="entry name" value="BipA_TypA_C"/>
    <property type="match status" value="1"/>
</dbReference>
<sequence length="632" mass="68236">MPASATASRTRTDLRNVAIVAHVDHGKTTLVDAMLRQSGAFAARAELVDRVMDSGELEREKGITILAKNTAVRRTTPDGVVTINVVDTPGHADFGGEVERGLAMVDGVLLLVDASEGPLPQTRFVLRKALAAGLPVVLVVNKVDRPDARIAEVVDEAHDLLLDLAGDLELEDLDSVLDLPVVYASARAGRASLTAPADGGLPDSENLDPLFDVLMRHIPAPTGDPDDKLQALVTNLDASSFLGRIALCRIHAGRLRKGQTVAWCRADGSVERVRIAELLVTEALDRVPGELAEAGDLVAISGIPEITIGDTLADPDDPRPLPRITVDEPAIAMTIGVNTSPLAGRNGGTKLTARVVKARLDAELVGNVSVKVLPTERPDTWEVQGRGELALAILVETMRREGFELTVGKPQVVTRTIDGRLCEPFEHLTIDAPEEHLGAITQLLASRKGRMEHMGGHGTGRIRLEYVVPARGLIGFRTEFLTETRGTGIANHVFEGYHPWVGELRTRHSGSLVADRTGPITAYAMIQLADRGTFFVEPGQDSYEGMVVGENPRAEDLDVNVAREKKLTNMRSSTGDELERLARPRKLGLEEALEFCASDECVEVAPQVIRVRKLILDSTQRARARSRAKTQG</sequence>
<dbReference type="SUPFAM" id="SSF50447">
    <property type="entry name" value="Translation proteins"/>
    <property type="match status" value="1"/>
</dbReference>
<dbReference type="Pfam" id="PF00679">
    <property type="entry name" value="EFG_C"/>
    <property type="match status" value="1"/>
</dbReference>
<dbReference type="Pfam" id="PF03144">
    <property type="entry name" value="GTP_EFTU_D2"/>
    <property type="match status" value="1"/>
</dbReference>
<dbReference type="PANTHER" id="PTHR42908">
    <property type="entry name" value="TRANSLATION ELONGATION FACTOR-RELATED"/>
    <property type="match status" value="1"/>
</dbReference>
<dbReference type="EMBL" id="SLWS01000005">
    <property type="protein sequence ID" value="TCO58566.1"/>
    <property type="molecule type" value="Genomic_DNA"/>
</dbReference>
<proteinExistence type="inferred from homology"/>
<dbReference type="OrthoDB" id="9801472at2"/>
<evidence type="ECO:0000256" key="2">
    <source>
        <dbReference type="ARBA" id="ARBA00023134"/>
    </source>
</evidence>
<dbReference type="Gene3D" id="3.30.70.870">
    <property type="entry name" value="Elongation Factor G (Translational Gtpase), domain 3"/>
    <property type="match status" value="1"/>
</dbReference>
<dbReference type="AlphaFoldDB" id="A0A4R2JN52"/>
<comment type="function">
    <text evidence="3">A 50S ribosomal subunit assembly protein with GTPase activity, required for 50S subunit assembly at low temperatures, may also play a role in translation. Binds GTP and analogs. Binds the 70S ribosome between the 30S and 50S subunits, in a similar position as ribosome-bound EF-G; it contacts a number of ribosomal proteins, both rRNAs and the A-site tRNA.</text>
</comment>
<evidence type="ECO:0000313" key="5">
    <source>
        <dbReference type="EMBL" id="TCO58566.1"/>
    </source>
</evidence>
<dbReference type="FunFam" id="2.40.50.250:FF:000001">
    <property type="entry name" value="GTP-binding protein TypA"/>
    <property type="match status" value="1"/>
</dbReference>
<dbReference type="InterPro" id="IPR000795">
    <property type="entry name" value="T_Tr_GTP-bd_dom"/>
</dbReference>
<dbReference type="InterPro" id="IPR006298">
    <property type="entry name" value="BipA"/>
</dbReference>
<keyword evidence="2 3" id="KW-0342">GTP-binding</keyword>
<dbReference type="Gene3D" id="2.40.50.250">
    <property type="entry name" value="bipa protein"/>
    <property type="match status" value="1"/>
</dbReference>
<dbReference type="Gene3D" id="2.40.30.10">
    <property type="entry name" value="Translation factors"/>
    <property type="match status" value="1"/>
</dbReference>
<gene>
    <name evidence="3" type="primary">bipA</name>
    <name evidence="5" type="ORF">EV192_105637</name>
</gene>
<dbReference type="RefSeq" id="WP_132119395.1">
    <property type="nucleotide sequence ID" value="NZ_SLWS01000005.1"/>
</dbReference>
<dbReference type="InterPro" id="IPR047041">
    <property type="entry name" value="BipA_GTP-bd_dom"/>
</dbReference>
<keyword evidence="3" id="KW-0820">tRNA-binding</keyword>
<dbReference type="InterPro" id="IPR035651">
    <property type="entry name" value="BipA_V"/>
</dbReference>
<dbReference type="GO" id="GO:0043022">
    <property type="term" value="F:ribosome binding"/>
    <property type="evidence" value="ECO:0007669"/>
    <property type="project" value="UniProtKB-UniRule"/>
</dbReference>
<keyword evidence="6" id="KW-1185">Reference proteome</keyword>
<reference evidence="5 6" key="1">
    <citation type="submission" date="2019-03" db="EMBL/GenBank/DDBJ databases">
        <title>Genomic Encyclopedia of Type Strains, Phase IV (KMG-IV): sequencing the most valuable type-strain genomes for metagenomic binning, comparative biology and taxonomic classification.</title>
        <authorList>
            <person name="Goeker M."/>
        </authorList>
    </citation>
    <scope>NUCLEOTIDE SEQUENCE [LARGE SCALE GENOMIC DNA]</scope>
    <source>
        <strain evidence="5 6">DSM 45934</strain>
    </source>
</reference>
<dbReference type="NCBIfam" id="TIGR01394">
    <property type="entry name" value="TypA_BipA"/>
    <property type="match status" value="1"/>
</dbReference>
<comment type="subcellular location">
    <subcellularLocation>
        <location evidence="3">Cytoplasm</location>
    </subcellularLocation>
    <text evidence="3">Binds to ribosomes.</text>
</comment>
<dbReference type="FunFam" id="3.30.70.240:FF:000002">
    <property type="entry name" value="GTP-binding protein TypA"/>
    <property type="match status" value="1"/>
</dbReference>
<dbReference type="InterPro" id="IPR047042">
    <property type="entry name" value="BipA_II"/>
</dbReference>
<dbReference type="CDD" id="cd03691">
    <property type="entry name" value="BipA_TypA_II"/>
    <property type="match status" value="1"/>
</dbReference>
<comment type="subunit">
    <text evidence="3">Monomer.</text>
</comment>
<dbReference type="HAMAP" id="MF_00849">
    <property type="entry name" value="BipA"/>
    <property type="match status" value="1"/>
</dbReference>
<keyword evidence="3" id="KW-0694">RNA-binding</keyword>
<dbReference type="SMART" id="SM00838">
    <property type="entry name" value="EFG_C"/>
    <property type="match status" value="1"/>
</dbReference>
<keyword evidence="3" id="KW-0963">Cytoplasm</keyword>
<keyword evidence="3" id="KW-0690">Ribosome biogenesis</keyword>
<dbReference type="FunFam" id="3.30.70.870:FF:000003">
    <property type="entry name" value="GTP-binding protein TypA"/>
    <property type="match status" value="1"/>
</dbReference>
<comment type="similarity">
    <text evidence="3">Belongs to the TRAFAC class translation factor GTPase superfamily. Classic translation factor GTPase family. BipA subfamily.</text>
</comment>
<protein>
    <recommendedName>
        <fullName evidence="3">Large ribosomal subunit assembly factor BipA</fullName>
        <ecNumber evidence="3">3.6.5.-</ecNumber>
    </recommendedName>
    <alternativeName>
        <fullName evidence="3">GTP-binding protein BipA</fullName>
    </alternativeName>
</protein>
<dbReference type="GO" id="GO:1990904">
    <property type="term" value="C:ribonucleoprotein complex"/>
    <property type="evidence" value="ECO:0007669"/>
    <property type="project" value="TreeGrafter"/>
</dbReference>
<dbReference type="GO" id="GO:0019843">
    <property type="term" value="F:rRNA binding"/>
    <property type="evidence" value="ECO:0007669"/>
    <property type="project" value="UniProtKB-KW"/>
</dbReference>
<dbReference type="Gene3D" id="3.40.50.300">
    <property type="entry name" value="P-loop containing nucleotide triphosphate hydrolases"/>
    <property type="match status" value="1"/>
</dbReference>
<keyword evidence="3" id="KW-0378">Hydrolase</keyword>
<feature type="domain" description="Tr-type G" evidence="4">
    <location>
        <begin position="12"/>
        <end position="222"/>
    </location>
</feature>
<dbReference type="InterPro" id="IPR048876">
    <property type="entry name" value="BipA_C"/>
</dbReference>
<evidence type="ECO:0000259" key="4">
    <source>
        <dbReference type="PROSITE" id="PS51722"/>
    </source>
</evidence>
<dbReference type="InterPro" id="IPR000640">
    <property type="entry name" value="EFG_V-like"/>
</dbReference>
<feature type="binding site" evidence="3">
    <location>
        <begin position="24"/>
        <end position="29"/>
    </location>
    <ligand>
        <name>GTP</name>
        <dbReference type="ChEBI" id="CHEBI:37565"/>
    </ligand>
</feature>
<name>A0A4R2JN52_9PSEU</name>
<evidence type="ECO:0000256" key="3">
    <source>
        <dbReference type="HAMAP-Rule" id="MF_00849"/>
    </source>
</evidence>
<dbReference type="Pfam" id="PF00009">
    <property type="entry name" value="GTP_EFTU"/>
    <property type="match status" value="1"/>
</dbReference>
<organism evidence="5 6">
    <name type="scientific">Actinocrispum wychmicini</name>
    <dbReference type="NCBI Taxonomy" id="1213861"/>
    <lineage>
        <taxon>Bacteria</taxon>
        <taxon>Bacillati</taxon>
        <taxon>Actinomycetota</taxon>
        <taxon>Actinomycetes</taxon>
        <taxon>Pseudonocardiales</taxon>
        <taxon>Pseudonocardiaceae</taxon>
        <taxon>Actinocrispum</taxon>
    </lineage>
</organism>
<comment type="catalytic activity">
    <reaction evidence="3">
        <text>GTP + H2O = GDP + phosphate + H(+)</text>
        <dbReference type="Rhea" id="RHEA:19669"/>
        <dbReference type="ChEBI" id="CHEBI:15377"/>
        <dbReference type="ChEBI" id="CHEBI:15378"/>
        <dbReference type="ChEBI" id="CHEBI:37565"/>
        <dbReference type="ChEBI" id="CHEBI:43474"/>
        <dbReference type="ChEBI" id="CHEBI:58189"/>
    </reaction>
</comment>
<dbReference type="Proteomes" id="UP000295680">
    <property type="component" value="Unassembled WGS sequence"/>
</dbReference>
<dbReference type="Pfam" id="PF21018">
    <property type="entry name" value="BipA_C"/>
    <property type="match status" value="1"/>
</dbReference>
<dbReference type="InterPro" id="IPR009000">
    <property type="entry name" value="Transl_B-barrel_sf"/>
</dbReference>
<accession>A0A4R2JN52</accession>
<dbReference type="InterPro" id="IPR004161">
    <property type="entry name" value="EFTu-like_2"/>
</dbReference>
<dbReference type="CDD" id="cd01891">
    <property type="entry name" value="TypA_BipA"/>
    <property type="match status" value="1"/>
</dbReference>
<dbReference type="Gene3D" id="3.30.70.240">
    <property type="match status" value="1"/>
</dbReference>
<dbReference type="EC" id="3.6.5.-" evidence="3"/>
<dbReference type="InterPro" id="IPR027417">
    <property type="entry name" value="P-loop_NTPase"/>
</dbReference>
<dbReference type="InterPro" id="IPR042116">
    <property type="entry name" value="TypA/BipA_C"/>
</dbReference>
<dbReference type="GO" id="GO:0000049">
    <property type="term" value="F:tRNA binding"/>
    <property type="evidence" value="ECO:0007669"/>
    <property type="project" value="UniProtKB-KW"/>
</dbReference>
<dbReference type="GO" id="GO:0005525">
    <property type="term" value="F:GTP binding"/>
    <property type="evidence" value="ECO:0007669"/>
    <property type="project" value="UniProtKB-UniRule"/>
</dbReference>
<comment type="caution">
    <text evidence="5">The sequence shown here is derived from an EMBL/GenBank/DDBJ whole genome shotgun (WGS) entry which is preliminary data.</text>
</comment>
<dbReference type="GO" id="GO:0003924">
    <property type="term" value="F:GTPase activity"/>
    <property type="evidence" value="ECO:0007669"/>
    <property type="project" value="UniProtKB-UniRule"/>
</dbReference>
<evidence type="ECO:0000256" key="1">
    <source>
        <dbReference type="ARBA" id="ARBA00022741"/>
    </source>
</evidence>
<dbReference type="PANTHER" id="PTHR42908:SF8">
    <property type="entry name" value="TR-TYPE G DOMAIN-CONTAINING PROTEIN"/>
    <property type="match status" value="1"/>
</dbReference>
<dbReference type="GO" id="GO:0000027">
    <property type="term" value="P:ribosomal large subunit assembly"/>
    <property type="evidence" value="ECO:0007669"/>
    <property type="project" value="UniProtKB-UniRule"/>
</dbReference>
<dbReference type="InterPro" id="IPR035647">
    <property type="entry name" value="EFG_III/V"/>
</dbReference>
<dbReference type="PROSITE" id="PS51722">
    <property type="entry name" value="G_TR_2"/>
    <property type="match status" value="1"/>
</dbReference>
<keyword evidence="1 3" id="KW-0547">Nucleotide-binding</keyword>
<feature type="binding site" evidence="3">
    <location>
        <begin position="141"/>
        <end position="144"/>
    </location>
    <ligand>
        <name>GTP</name>
        <dbReference type="ChEBI" id="CHEBI:37565"/>
    </ligand>
</feature>
<dbReference type="PRINTS" id="PR00315">
    <property type="entry name" value="ELONGATNFCT"/>
</dbReference>
<dbReference type="GO" id="GO:0005829">
    <property type="term" value="C:cytosol"/>
    <property type="evidence" value="ECO:0007669"/>
    <property type="project" value="TreeGrafter"/>
</dbReference>